<dbReference type="SUPFAM" id="SSF53850">
    <property type="entry name" value="Periplasmic binding protein-like II"/>
    <property type="match status" value="1"/>
</dbReference>
<evidence type="ECO:0000313" key="5">
    <source>
        <dbReference type="Proteomes" id="UP000011523"/>
    </source>
</evidence>
<dbReference type="InterPro" id="IPR050490">
    <property type="entry name" value="Bact_solute-bd_prot1"/>
</dbReference>
<dbReference type="EMBL" id="AOJD01000077">
    <property type="protein sequence ID" value="ELZ33132.1"/>
    <property type="molecule type" value="Genomic_DNA"/>
</dbReference>
<protein>
    <submittedName>
        <fullName evidence="4">Glycerol-3-phosphate-binding protein</fullName>
    </submittedName>
</protein>
<keyword evidence="5" id="KW-1185">Reference proteome</keyword>
<gene>
    <name evidence="4" type="ORF">C472_14507</name>
</gene>
<dbReference type="CDD" id="cd14748">
    <property type="entry name" value="PBP2_UgpB"/>
    <property type="match status" value="1"/>
</dbReference>
<dbReference type="InterPro" id="IPR006059">
    <property type="entry name" value="SBP"/>
</dbReference>
<evidence type="ECO:0000256" key="1">
    <source>
        <dbReference type="ARBA" id="ARBA00004196"/>
    </source>
</evidence>
<dbReference type="AlphaFoldDB" id="M0DEH8"/>
<dbReference type="Pfam" id="PF13416">
    <property type="entry name" value="SBP_bac_8"/>
    <property type="match status" value="1"/>
</dbReference>
<comment type="subcellular location">
    <subcellularLocation>
        <location evidence="1">Cell envelope</location>
    </subcellularLocation>
</comment>
<evidence type="ECO:0000313" key="4">
    <source>
        <dbReference type="EMBL" id="ELZ33132.1"/>
    </source>
</evidence>
<dbReference type="Gene3D" id="3.40.190.10">
    <property type="entry name" value="Periplasmic binding protein-like II"/>
    <property type="match status" value="2"/>
</dbReference>
<dbReference type="PANTHER" id="PTHR43649:SF31">
    <property type="entry name" value="SN-GLYCEROL-3-PHOSPHATE-BINDING PERIPLASMIC PROTEIN UGPB"/>
    <property type="match status" value="1"/>
</dbReference>
<dbReference type="PATRIC" id="fig|1227485.3.peg.2852"/>
<reference evidence="4 5" key="1">
    <citation type="journal article" date="2014" name="PLoS Genet.">
        <title>Phylogenetically driven sequencing of extremely halophilic archaea reveals strategies for static and dynamic osmo-response.</title>
        <authorList>
            <person name="Becker E.A."/>
            <person name="Seitzer P.M."/>
            <person name="Tritt A."/>
            <person name="Larsen D."/>
            <person name="Krusor M."/>
            <person name="Yao A.I."/>
            <person name="Wu D."/>
            <person name="Madern D."/>
            <person name="Eisen J.A."/>
            <person name="Darling A.E."/>
            <person name="Facciotti M.T."/>
        </authorList>
    </citation>
    <scope>NUCLEOTIDE SEQUENCE [LARGE SCALE GENOMIC DNA]</scope>
    <source>
        <strain evidence="4 5">DSM 14210</strain>
    </source>
</reference>
<dbReference type="Proteomes" id="UP000011523">
    <property type="component" value="Unassembled WGS sequence"/>
</dbReference>
<comment type="caution">
    <text evidence="4">The sequence shown here is derived from an EMBL/GenBank/DDBJ whole genome shotgun (WGS) entry which is preliminary data.</text>
</comment>
<dbReference type="PANTHER" id="PTHR43649">
    <property type="entry name" value="ARABINOSE-BINDING PROTEIN-RELATED"/>
    <property type="match status" value="1"/>
</dbReference>
<sequence length="452" mass="49267">MAPHAEKSTGISRRNTLTTTGAALAAATGLAGCLGGSSGDGGAQFSPINEELTVWHAMGGTNGETLNQIGTDFEEEFGTGVNMEFQDSYENVLTNTLSAFDSGNVSDMLQVDSLFAQQVLDTDQVRPVEEILPDDFDADIFLDNVAEFFTVDGDLASLPFNNSNAIMYINRDAFEEAGLDPDDPPQTLAEVRSASEQLVDQGVTQYGITWPNHVWFVETWYGFEGELLTDAENGHAGEPSELRTPDAAYDLYDWWKGMADDDLYTNPGIEAWGEATSLFIEQEAAMVLTSTASVAGLIADSEDFTVDAAPYPSISETRVGPVIGGASFYVPDGLPEERYEEIGQLLEYMAQPEVQTEWHKGSGYYPITQPSVDALREEGWFEENPMYQVALDQLQNGDASDPATKRALLGPARNVQTVIQNKSVDILNADSIDAEIEALKTEVDDVLTEYYN</sequence>
<evidence type="ECO:0000256" key="2">
    <source>
        <dbReference type="ARBA" id="ARBA00022448"/>
    </source>
</evidence>
<keyword evidence="3" id="KW-0732">Signal</keyword>
<accession>M0DEH8</accession>
<keyword evidence="2" id="KW-0813">Transport</keyword>
<dbReference type="PROSITE" id="PS51257">
    <property type="entry name" value="PROKAR_LIPOPROTEIN"/>
    <property type="match status" value="1"/>
</dbReference>
<organism evidence="4 5">
    <name type="scientific">Halorubrum tebenquichense DSM 14210</name>
    <dbReference type="NCBI Taxonomy" id="1227485"/>
    <lineage>
        <taxon>Archaea</taxon>
        <taxon>Methanobacteriati</taxon>
        <taxon>Methanobacteriota</taxon>
        <taxon>Stenosarchaea group</taxon>
        <taxon>Halobacteria</taxon>
        <taxon>Halobacteriales</taxon>
        <taxon>Haloferacaceae</taxon>
        <taxon>Halorubrum</taxon>
    </lineage>
</organism>
<proteinExistence type="predicted"/>
<name>M0DEH8_9EURY</name>
<evidence type="ECO:0000256" key="3">
    <source>
        <dbReference type="ARBA" id="ARBA00022729"/>
    </source>
</evidence>